<feature type="domain" description="EAL" evidence="1">
    <location>
        <begin position="113"/>
        <end position="353"/>
    </location>
</feature>
<dbReference type="RefSeq" id="WP_012535349.1">
    <property type="nucleotide sequence ID" value="NC_011186.1"/>
</dbReference>
<dbReference type="SMART" id="SM00052">
    <property type="entry name" value="EAL"/>
    <property type="match status" value="1"/>
</dbReference>
<gene>
    <name evidence="2" type="ordered locus">VFMJ11_A0015</name>
</gene>
<protein>
    <submittedName>
        <fullName evidence="2">Diguanylate cyclase/phosphodiesterase domain 2</fullName>
    </submittedName>
</protein>
<dbReference type="PROSITE" id="PS50883">
    <property type="entry name" value="EAL"/>
    <property type="match status" value="1"/>
</dbReference>
<dbReference type="CDD" id="cd01948">
    <property type="entry name" value="EAL"/>
    <property type="match status" value="1"/>
</dbReference>
<dbReference type="KEGG" id="vfm:VFMJ11_A0015"/>
<dbReference type="Pfam" id="PF00563">
    <property type="entry name" value="EAL"/>
    <property type="match status" value="1"/>
</dbReference>
<organism evidence="2 3">
    <name type="scientific">Aliivibrio fischeri (strain MJ11)</name>
    <name type="common">Vibrio fischeri</name>
    <dbReference type="NCBI Taxonomy" id="388396"/>
    <lineage>
        <taxon>Bacteria</taxon>
        <taxon>Pseudomonadati</taxon>
        <taxon>Pseudomonadota</taxon>
        <taxon>Gammaproteobacteria</taxon>
        <taxon>Vibrionales</taxon>
        <taxon>Vibrionaceae</taxon>
        <taxon>Aliivibrio</taxon>
    </lineage>
</organism>
<dbReference type="SUPFAM" id="SSF141868">
    <property type="entry name" value="EAL domain-like"/>
    <property type="match status" value="1"/>
</dbReference>
<evidence type="ECO:0000259" key="1">
    <source>
        <dbReference type="PROSITE" id="PS50883"/>
    </source>
</evidence>
<evidence type="ECO:0000313" key="2">
    <source>
        <dbReference type="EMBL" id="ACH64235.1"/>
    </source>
</evidence>
<dbReference type="AlphaFoldDB" id="B5ESC6"/>
<dbReference type="Gene3D" id="3.20.20.450">
    <property type="entry name" value="EAL domain"/>
    <property type="match status" value="1"/>
</dbReference>
<evidence type="ECO:0000313" key="3">
    <source>
        <dbReference type="Proteomes" id="UP000001857"/>
    </source>
</evidence>
<dbReference type="GO" id="GO:0071111">
    <property type="term" value="F:cyclic-guanylate-specific phosphodiesterase activity"/>
    <property type="evidence" value="ECO:0007669"/>
    <property type="project" value="InterPro"/>
</dbReference>
<dbReference type="EMBL" id="CP001133">
    <property type="protein sequence ID" value="ACH64235.1"/>
    <property type="molecule type" value="Genomic_DNA"/>
</dbReference>
<dbReference type="PANTHER" id="PTHR33121">
    <property type="entry name" value="CYCLIC DI-GMP PHOSPHODIESTERASE PDEF"/>
    <property type="match status" value="1"/>
</dbReference>
<dbReference type="InterPro" id="IPR050706">
    <property type="entry name" value="Cyclic-di-GMP_PDE-like"/>
</dbReference>
<dbReference type="Proteomes" id="UP000001857">
    <property type="component" value="Chromosome II"/>
</dbReference>
<reference evidence="2 3" key="2">
    <citation type="journal article" date="2009" name="Nature">
        <title>A single regulatory gene is sufficient to alter bacterial host range.</title>
        <authorList>
            <person name="Mandel M.J."/>
            <person name="Wollenberg M.S."/>
            <person name="Stabb E.V."/>
            <person name="Visick K.L."/>
            <person name="Ruby E.G."/>
        </authorList>
    </citation>
    <scope>NUCLEOTIDE SEQUENCE [LARGE SCALE GENOMIC DNA]</scope>
    <source>
        <strain evidence="2 3">MJ11</strain>
    </source>
</reference>
<dbReference type="InterPro" id="IPR035919">
    <property type="entry name" value="EAL_sf"/>
</dbReference>
<dbReference type="PANTHER" id="PTHR33121:SF70">
    <property type="entry name" value="SIGNALING PROTEIN YKOW"/>
    <property type="match status" value="1"/>
</dbReference>
<name>B5ESC6_ALIFM</name>
<dbReference type="HOGENOM" id="CLU_785129_0_0_6"/>
<reference evidence="3" key="1">
    <citation type="submission" date="2008-08" db="EMBL/GenBank/DDBJ databases">
        <title>Complete sequence of Vibrio fischeri strain MJ11.</title>
        <authorList>
            <person name="Mandel M.J."/>
            <person name="Stabb E.V."/>
            <person name="Ruby E.G."/>
            <person name="Ferriera S."/>
            <person name="Johnson J."/>
            <person name="Kravitz S."/>
            <person name="Beeson K."/>
            <person name="Sutton G."/>
            <person name="Rogers Y.-H."/>
            <person name="Friedman R."/>
            <person name="Frazier M."/>
            <person name="Venter J.C."/>
        </authorList>
    </citation>
    <scope>NUCLEOTIDE SEQUENCE [LARGE SCALE GENOMIC DNA]</scope>
    <source>
        <strain evidence="3">MJ11</strain>
    </source>
</reference>
<sequence length="353" mass="41046">MKTITLVALTNWPLIIELFGYSYCKDLWKELIINITSKNKFILHDEKHKSNEIYFLNEGNNIKQIHLSIKTSITIFLQDKLGILTFRLAKIELSTIEYKNNYNFTHKNLNKLYSTPHGELKKVLENKQITPFLQGIYDSERKELIGYEALSRGPLNSSLFQANNLFSAALSQDVMHELELICLEQILNLTNHIDNDRFISINLSPYMLLDKSVSMLLNNVEDKSKIKLELTEHTFIPCWKKIISAMDKYRKQGFEFWLDDVGCGYFDYETIKIVNPELTKIGISLIKKILNDDEIIEKLKLITNEIHNEGGKILAEGVETLEQVELIRQINIDYIQGYYLDIPSEALKKLNNY</sequence>
<dbReference type="InterPro" id="IPR001633">
    <property type="entry name" value="EAL_dom"/>
</dbReference>
<proteinExistence type="predicted"/>
<accession>B5ESC6</accession>